<dbReference type="Pfam" id="PF20590">
    <property type="entry name" value="DUF6791"/>
    <property type="match status" value="1"/>
</dbReference>
<gene>
    <name evidence="3" type="ORF">EDI28_24815</name>
</gene>
<dbReference type="InterPro" id="IPR046741">
    <property type="entry name" value="DUF6791"/>
</dbReference>
<keyword evidence="3" id="KW-0808">Transferase</keyword>
<feature type="domain" description="DUF6791" evidence="2">
    <location>
        <begin position="10"/>
        <end position="159"/>
    </location>
</feature>
<evidence type="ECO:0000259" key="2">
    <source>
        <dbReference type="Pfam" id="PF20590"/>
    </source>
</evidence>
<dbReference type="NCBIfam" id="NF004805">
    <property type="entry name" value="PRK06153.1-4"/>
    <property type="match status" value="1"/>
</dbReference>
<evidence type="ECO:0000313" key="3">
    <source>
        <dbReference type="EMBL" id="RWX52887.1"/>
    </source>
</evidence>
<dbReference type="EMBL" id="RJLM01000023">
    <property type="protein sequence ID" value="RWX52887.1"/>
    <property type="molecule type" value="Genomic_DNA"/>
</dbReference>
<dbReference type="Gene3D" id="3.40.50.720">
    <property type="entry name" value="NAD(P)-binding Rossmann-like Domain"/>
    <property type="match status" value="1"/>
</dbReference>
<dbReference type="OrthoDB" id="8773615at2"/>
<dbReference type="InterPro" id="IPR035985">
    <property type="entry name" value="Ubiquitin-activating_enz"/>
</dbReference>
<dbReference type="Proteomes" id="UP000287563">
    <property type="component" value="Unassembled WGS sequence"/>
</dbReference>
<protein>
    <submittedName>
        <fullName evidence="3">ThiF family adenylyltransferase</fullName>
    </submittedName>
</protein>
<dbReference type="RefSeq" id="WP_128786511.1">
    <property type="nucleotide sequence ID" value="NZ_RJLM01000023.1"/>
</dbReference>
<dbReference type="Pfam" id="PF00899">
    <property type="entry name" value="ThiF"/>
    <property type="match status" value="1"/>
</dbReference>
<feature type="domain" description="THIF-type NAD/FAD binding fold" evidence="1">
    <location>
        <begin position="171"/>
        <end position="298"/>
    </location>
</feature>
<keyword evidence="3" id="KW-0548">Nucleotidyltransferase</keyword>
<evidence type="ECO:0000313" key="4">
    <source>
        <dbReference type="Proteomes" id="UP000287563"/>
    </source>
</evidence>
<keyword evidence="4" id="KW-1185">Reference proteome</keyword>
<organism evidence="3 4">
    <name type="scientific">Photobacterium chitinilyticum</name>
    <dbReference type="NCBI Taxonomy" id="2485123"/>
    <lineage>
        <taxon>Bacteria</taxon>
        <taxon>Pseudomonadati</taxon>
        <taxon>Pseudomonadota</taxon>
        <taxon>Gammaproteobacteria</taxon>
        <taxon>Vibrionales</taxon>
        <taxon>Vibrionaceae</taxon>
        <taxon>Photobacterium</taxon>
    </lineage>
</organism>
<dbReference type="CDD" id="cd01483">
    <property type="entry name" value="E1_enzyme_family"/>
    <property type="match status" value="1"/>
</dbReference>
<comment type="caution">
    <text evidence="3">The sequence shown here is derived from an EMBL/GenBank/DDBJ whole genome shotgun (WGS) entry which is preliminary data.</text>
</comment>
<reference evidence="3 4" key="1">
    <citation type="submission" date="2018-11" db="EMBL/GenBank/DDBJ databases">
        <title>Photobacterium sp. BEI247 sp. nov., a marine bacterium isolated from Yongle Blue Hole in the South China Sea.</title>
        <authorList>
            <person name="Wang X."/>
        </authorList>
    </citation>
    <scope>NUCLEOTIDE SEQUENCE [LARGE SCALE GENOMIC DNA]</scope>
    <source>
        <strain evidence="4">BEI247</strain>
    </source>
</reference>
<name>A0A3S3RXR7_9GAMM</name>
<sequence>MSQQLISLSPDLKQLQDEGYEVAIIANHLVISHVPYVTSQGLVEYGRLVSELTLSSNRAIKPSTHVIDFEGEFPCHKNGEAIEAIRYVSSQKQLAPELIAHHSFSNKPPQGYADYYEKVTRYLDIISNPAKSLDPSCTAKTFKVIHSEEDENVFNYLDTNSSRAGINMISRKLNNQKIAIVGLGGTGAYILDLIAKSPVKEIHLFDGDEFIQHNAFRTPGAATEQQLDRMPKKVDYLKEIYSGMRKGIIANDFYLTPTNMDALCDFDFVFISIDKGDIKREIFTYLENHDISFVDVGIGVEAIDDQLIGMVRTTASSPKQRSHIGHKVSFEEGENAAYTSNIQIAELNALNASLAVIKWKKLAGFYQDLNHEHHSVYTINVDMLTDEDHATQIC</sequence>
<dbReference type="GO" id="GO:0016779">
    <property type="term" value="F:nucleotidyltransferase activity"/>
    <property type="evidence" value="ECO:0007669"/>
    <property type="project" value="UniProtKB-KW"/>
</dbReference>
<proteinExistence type="predicted"/>
<dbReference type="AlphaFoldDB" id="A0A3S3RXR7"/>
<accession>A0A3S3RXR7</accession>
<dbReference type="SUPFAM" id="SSF69572">
    <property type="entry name" value="Activating enzymes of the ubiquitin-like proteins"/>
    <property type="match status" value="1"/>
</dbReference>
<dbReference type="GO" id="GO:0008641">
    <property type="term" value="F:ubiquitin-like modifier activating enzyme activity"/>
    <property type="evidence" value="ECO:0007669"/>
    <property type="project" value="InterPro"/>
</dbReference>
<evidence type="ECO:0000259" key="1">
    <source>
        <dbReference type="Pfam" id="PF00899"/>
    </source>
</evidence>
<dbReference type="NCBIfam" id="NF004804">
    <property type="entry name" value="PRK06153.1-3"/>
    <property type="match status" value="1"/>
</dbReference>
<dbReference type="InterPro" id="IPR000594">
    <property type="entry name" value="ThiF_NAD_FAD-bd"/>
</dbReference>